<evidence type="ECO:0000256" key="1">
    <source>
        <dbReference type="SAM" id="Phobius"/>
    </source>
</evidence>
<accession>A0AAW9NQP5</accession>
<keyword evidence="3" id="KW-1185">Reference proteome</keyword>
<sequence>MEKQLKDLSHTMDQSIFRDAQFTGKEQSAIRAKTQQKKQARWMPRIVISLATFIFLLIGTIYLQNERSANYRISAGDWEGNHFQSEKATTPIFTFMIMR</sequence>
<dbReference type="EMBL" id="JARSFG010000010">
    <property type="protein sequence ID" value="MEC1178325.1"/>
    <property type="molecule type" value="Genomic_DNA"/>
</dbReference>
<feature type="transmembrane region" description="Helical" evidence="1">
    <location>
        <begin position="42"/>
        <end position="63"/>
    </location>
</feature>
<dbReference type="RefSeq" id="WP_326122858.1">
    <property type="nucleotide sequence ID" value="NZ_JARSFG010000010.1"/>
</dbReference>
<dbReference type="Proteomes" id="UP001344888">
    <property type="component" value="Unassembled WGS sequence"/>
</dbReference>
<organism evidence="2 3">
    <name type="scientific">Metasolibacillus meyeri</name>
    <dbReference type="NCBI Taxonomy" id="1071052"/>
    <lineage>
        <taxon>Bacteria</taxon>
        <taxon>Bacillati</taxon>
        <taxon>Bacillota</taxon>
        <taxon>Bacilli</taxon>
        <taxon>Bacillales</taxon>
        <taxon>Caryophanaceae</taxon>
        <taxon>Metasolibacillus</taxon>
    </lineage>
</organism>
<evidence type="ECO:0000313" key="3">
    <source>
        <dbReference type="Proteomes" id="UP001344888"/>
    </source>
</evidence>
<proteinExistence type="predicted"/>
<gene>
    <name evidence="2" type="ORF">P9B03_07515</name>
</gene>
<keyword evidence="1" id="KW-1133">Transmembrane helix</keyword>
<keyword evidence="1" id="KW-0472">Membrane</keyword>
<protein>
    <submittedName>
        <fullName evidence="2">Uncharacterized protein</fullName>
    </submittedName>
</protein>
<keyword evidence="1" id="KW-0812">Transmembrane</keyword>
<name>A0AAW9NQP5_9BACL</name>
<dbReference type="AlphaFoldDB" id="A0AAW9NQP5"/>
<reference evidence="2 3" key="1">
    <citation type="submission" date="2023-03" db="EMBL/GenBank/DDBJ databases">
        <title>Bacillus Genome Sequencing.</title>
        <authorList>
            <person name="Dunlap C."/>
        </authorList>
    </citation>
    <scope>NUCLEOTIDE SEQUENCE [LARGE SCALE GENOMIC DNA]</scope>
    <source>
        <strain evidence="2 3">B-59205</strain>
    </source>
</reference>
<evidence type="ECO:0000313" key="2">
    <source>
        <dbReference type="EMBL" id="MEC1178325.1"/>
    </source>
</evidence>
<comment type="caution">
    <text evidence="2">The sequence shown here is derived from an EMBL/GenBank/DDBJ whole genome shotgun (WGS) entry which is preliminary data.</text>
</comment>